<dbReference type="Pfam" id="PF07611">
    <property type="entry name" value="DUF1574"/>
    <property type="match status" value="1"/>
</dbReference>
<sequence length="314" mass="36237">MKKFTKNIMIFSLPVLMLLVLTELSLRIIPNDYSFKRDYLDKYSNKISVLFLGNSHVYFGIKPELLEAKSFNAAHISQSLDYDFEILKKYENNWSNLKYIILPVDYFSLYGSLTDGSEEWRVKNYKIYYGVSTRDKFNDNFELLNGKFGKNINRAFKYWTKNRNDLACDKLGWGTSYNSANNQDLLETGKSAALRHTSAKGTVLPVQVSALNKILSFAKTKNIKVILFISPAYKTYVENLKPQQLAKTIGVLNQLKEQNKGLEYYNFINDKSFVAKDFYDGDHLNEIGAKKFSLKMDSIVKFQNKALIAKVKKE</sequence>
<protein>
    <recommendedName>
        <fullName evidence="3">DUF1574 domain-containing protein</fullName>
    </recommendedName>
</protein>
<keyword evidence="2" id="KW-1185">Reference proteome</keyword>
<name>A0ABU4RFA4_9FLAO</name>
<evidence type="ECO:0000313" key="1">
    <source>
        <dbReference type="EMBL" id="MDX6190946.1"/>
    </source>
</evidence>
<reference evidence="1 2" key="1">
    <citation type="submission" date="2023-11" db="EMBL/GenBank/DDBJ databases">
        <title>Unpublished Manusciprt.</title>
        <authorList>
            <person name="Saticioglu I.B."/>
            <person name="Ay H."/>
            <person name="Ajmi N."/>
            <person name="Altun S."/>
            <person name="Duman M."/>
        </authorList>
    </citation>
    <scope>NUCLEOTIDE SEQUENCE [LARGE SCALE GENOMIC DNA]</scope>
    <source>
        <strain evidence="1 2">Fl-318</strain>
    </source>
</reference>
<comment type="caution">
    <text evidence="1">The sequence shown here is derived from an EMBL/GenBank/DDBJ whole genome shotgun (WGS) entry which is preliminary data.</text>
</comment>
<gene>
    <name evidence="1" type="ORF">SGQ83_16425</name>
</gene>
<evidence type="ECO:0000313" key="2">
    <source>
        <dbReference type="Proteomes" id="UP001273350"/>
    </source>
</evidence>
<proteinExistence type="predicted"/>
<organism evidence="1 2">
    <name type="scientific">Flavobacterium cupriresistens</name>
    <dbReference type="NCBI Taxonomy" id="2893885"/>
    <lineage>
        <taxon>Bacteria</taxon>
        <taxon>Pseudomonadati</taxon>
        <taxon>Bacteroidota</taxon>
        <taxon>Flavobacteriia</taxon>
        <taxon>Flavobacteriales</taxon>
        <taxon>Flavobacteriaceae</taxon>
        <taxon>Flavobacterium</taxon>
    </lineage>
</organism>
<dbReference type="Proteomes" id="UP001273350">
    <property type="component" value="Unassembled WGS sequence"/>
</dbReference>
<accession>A0ABU4RFA4</accession>
<dbReference type="EMBL" id="JAWXVI010000008">
    <property type="protein sequence ID" value="MDX6190946.1"/>
    <property type="molecule type" value="Genomic_DNA"/>
</dbReference>
<dbReference type="InterPro" id="IPR011468">
    <property type="entry name" value="DUF1574"/>
</dbReference>
<dbReference type="RefSeq" id="WP_230004336.1">
    <property type="nucleotide sequence ID" value="NZ_CP087134.1"/>
</dbReference>
<evidence type="ECO:0008006" key="3">
    <source>
        <dbReference type="Google" id="ProtNLM"/>
    </source>
</evidence>